<reference evidence="2 3" key="1">
    <citation type="submission" date="2020-01" db="EMBL/GenBank/DDBJ databases">
        <authorList>
            <person name="Kim M.K."/>
        </authorList>
    </citation>
    <scope>NUCLEOTIDE SEQUENCE [LARGE SCALE GENOMIC DNA]</scope>
    <source>
        <strain evidence="2 3">172606-1</strain>
    </source>
</reference>
<accession>A0A6C0GN01</accession>
<proteinExistence type="predicted"/>
<dbReference type="InterPro" id="IPR010827">
    <property type="entry name" value="BamA/TamA_POTRA"/>
</dbReference>
<feature type="domain" description="POTRA" evidence="1">
    <location>
        <begin position="173"/>
        <end position="219"/>
    </location>
</feature>
<dbReference type="EMBL" id="CP048222">
    <property type="protein sequence ID" value="QHT69013.1"/>
    <property type="molecule type" value="Genomic_DNA"/>
</dbReference>
<dbReference type="GO" id="GO:0019867">
    <property type="term" value="C:outer membrane"/>
    <property type="evidence" value="ECO:0007669"/>
    <property type="project" value="InterPro"/>
</dbReference>
<dbReference type="Proteomes" id="UP000480178">
    <property type="component" value="Chromosome"/>
</dbReference>
<evidence type="ECO:0000313" key="2">
    <source>
        <dbReference type="EMBL" id="QHT69013.1"/>
    </source>
</evidence>
<dbReference type="RefSeq" id="WP_162445008.1">
    <property type="nucleotide sequence ID" value="NZ_CP048222.1"/>
</dbReference>
<evidence type="ECO:0000259" key="1">
    <source>
        <dbReference type="Pfam" id="PF07244"/>
    </source>
</evidence>
<dbReference type="Gene3D" id="3.10.20.310">
    <property type="entry name" value="membrane protein fhac"/>
    <property type="match status" value="1"/>
</dbReference>
<dbReference type="Pfam" id="PF07244">
    <property type="entry name" value="POTRA"/>
    <property type="match status" value="1"/>
</dbReference>
<dbReference type="Gene3D" id="2.40.160.50">
    <property type="entry name" value="membrane protein fhac: a member of the omp85/tpsb transporter family"/>
    <property type="match status" value="1"/>
</dbReference>
<keyword evidence="3" id="KW-1185">Reference proteome</keyword>
<dbReference type="KEGG" id="rhoz:GXP67_21360"/>
<name>A0A6C0GN01_9BACT</name>
<dbReference type="AlphaFoldDB" id="A0A6C0GN01"/>
<gene>
    <name evidence="2" type="ORF">GXP67_21360</name>
</gene>
<protein>
    <recommendedName>
        <fullName evidence="1">POTRA domain-containing protein</fullName>
    </recommendedName>
</protein>
<sequence length="576" mass="65455">MFILFVVFLLATHYSVAQRKYHLQMILPDTTAPLSVKVKQHSAHADSVAVIRYIQHTVELLHKQSYLLASVDSLSFQKDSVYAYIHIGETIRWAALKPGNVEENILSQVGYREKVYKNGIFSYKQVSRLEEKILQYSDQRGYPFATISLDSIGFTHNKITATLKHTRGPYFIFDSIQIQGKARLKSKFLSAYLRLLPGQPFSQTKVEQAEKLLKQLPYVTVTQPFGVVFKNERAYPVFHLTQAAANSVDGIIGFLPGEKEGNKLLITGELNLQLRNLFSSGKSFLLKWQQIRPQSPRLDISYEHPALLGTPFHLKGNFNILKEDTTFLTIDRQVSIGYFTGNAGKISFLAGLKNSQLGSNAHYRESAELPVFSDYRYLYYGIDYIWNHTNDLRNPVKGFAISAGAWAGNKRISKNPFVAQELYENVPQHSLQILAKAAIDTYFPVTPRSVWVTSIKAGKIANSNLYKNDLFRLGGLTSLRGHNENFFFASDYAVLTLEYRYFIEPTSYLFLFYDQSYIKYAIPGSYYEDHPLGTGAGVSFTTNLGIFQLIYAMGQSQDRKFGFNFARIHFGLTSKF</sequence>
<organism evidence="2 3">
    <name type="scientific">Rhodocytophaga rosea</name>
    <dbReference type="NCBI Taxonomy" id="2704465"/>
    <lineage>
        <taxon>Bacteria</taxon>
        <taxon>Pseudomonadati</taxon>
        <taxon>Bacteroidota</taxon>
        <taxon>Cytophagia</taxon>
        <taxon>Cytophagales</taxon>
        <taxon>Rhodocytophagaceae</taxon>
        <taxon>Rhodocytophaga</taxon>
    </lineage>
</organism>
<evidence type="ECO:0000313" key="3">
    <source>
        <dbReference type="Proteomes" id="UP000480178"/>
    </source>
</evidence>